<feature type="signal peptide" evidence="7">
    <location>
        <begin position="1"/>
        <end position="19"/>
    </location>
</feature>
<dbReference type="InterPro" id="IPR050430">
    <property type="entry name" value="Peptidase_S1"/>
</dbReference>
<dbReference type="CDD" id="cd00190">
    <property type="entry name" value="Tryp_SPc"/>
    <property type="match status" value="1"/>
</dbReference>
<dbReference type="GO" id="GO:0006508">
    <property type="term" value="P:proteolysis"/>
    <property type="evidence" value="ECO:0007669"/>
    <property type="project" value="UniProtKB-KW"/>
</dbReference>
<dbReference type="PRINTS" id="PR00722">
    <property type="entry name" value="CHYMOTRYPSIN"/>
</dbReference>
<evidence type="ECO:0000259" key="8">
    <source>
        <dbReference type="PROSITE" id="PS50240"/>
    </source>
</evidence>
<dbReference type="PANTHER" id="PTHR24276:SF98">
    <property type="entry name" value="FI18310P1-RELATED"/>
    <property type="match status" value="1"/>
</dbReference>
<dbReference type="InterPro" id="IPR033116">
    <property type="entry name" value="TRYPSIN_SER"/>
</dbReference>
<dbReference type="InterPro" id="IPR009003">
    <property type="entry name" value="Peptidase_S1_PA"/>
</dbReference>
<keyword evidence="5" id="KW-1015">Disulfide bond</keyword>
<evidence type="ECO:0000256" key="1">
    <source>
        <dbReference type="ARBA" id="ARBA00007664"/>
    </source>
</evidence>
<dbReference type="PANTHER" id="PTHR24276">
    <property type="entry name" value="POLYSERASE-RELATED"/>
    <property type="match status" value="1"/>
</dbReference>
<dbReference type="SMART" id="SM00020">
    <property type="entry name" value="Tryp_SPc"/>
    <property type="match status" value="1"/>
</dbReference>
<dbReference type="Pfam" id="PF00089">
    <property type="entry name" value="Trypsin"/>
    <property type="match status" value="1"/>
</dbReference>
<dbReference type="EMBL" id="JAZDUA010000168">
    <property type="protein sequence ID" value="KAK7865693.1"/>
    <property type="molecule type" value="Genomic_DNA"/>
</dbReference>
<sequence>MGALARCLVLCALASASAAGSDRHVSLGIFDGTDAAEHEFPSQVFVVSLINEPWRGNSFYRTCGGTIISAKWILTAAHCVNGSARTEVRAGSSARGPAWRPGKLLAKRRIVHEKYRLYGRNDNNAADDIALVELELPLDGRRMAAVPIAKGKPARRRGVVIGWGLTEQGDFAKILQKLDVNIIPCPEKTPKAICIRSAPGSGVCSGDSGGPLLVDGVLHGVASYIDLADKTLEPNDHCGDGRAWGVYMRVASYRRWIQRHTGIAP</sequence>
<dbReference type="SUPFAM" id="SSF50494">
    <property type="entry name" value="Trypsin-like serine proteases"/>
    <property type="match status" value="1"/>
</dbReference>
<keyword evidence="2 6" id="KW-0645">Protease</keyword>
<evidence type="ECO:0000256" key="5">
    <source>
        <dbReference type="ARBA" id="ARBA00023157"/>
    </source>
</evidence>
<proteinExistence type="inferred from homology"/>
<evidence type="ECO:0000313" key="9">
    <source>
        <dbReference type="EMBL" id="KAK7865693.1"/>
    </source>
</evidence>
<dbReference type="PROSITE" id="PS00134">
    <property type="entry name" value="TRYPSIN_HIS"/>
    <property type="match status" value="1"/>
</dbReference>
<accession>A0AAN9Z2K7</accession>
<comment type="caution">
    <text evidence="9">The sequence shown here is derived from an EMBL/GenBank/DDBJ whole genome shotgun (WGS) entry which is preliminary data.</text>
</comment>
<reference evidence="9 10" key="1">
    <citation type="submission" date="2024-03" db="EMBL/GenBank/DDBJ databases">
        <title>The genome assembly and annotation of the cricket Gryllus longicercus Weissman &amp; Gray.</title>
        <authorList>
            <person name="Szrajer S."/>
            <person name="Gray D."/>
            <person name="Ylla G."/>
        </authorList>
    </citation>
    <scope>NUCLEOTIDE SEQUENCE [LARGE SCALE GENOMIC DNA]</scope>
    <source>
        <strain evidence="9">DAG 2021-001</strain>
        <tissue evidence="9">Whole body minus gut</tissue>
    </source>
</reference>
<dbReference type="InterPro" id="IPR001314">
    <property type="entry name" value="Peptidase_S1A"/>
</dbReference>
<dbReference type="Gene3D" id="2.40.10.10">
    <property type="entry name" value="Trypsin-like serine proteases"/>
    <property type="match status" value="1"/>
</dbReference>
<evidence type="ECO:0000256" key="6">
    <source>
        <dbReference type="RuleBase" id="RU363034"/>
    </source>
</evidence>
<dbReference type="PROSITE" id="PS00135">
    <property type="entry name" value="TRYPSIN_SER"/>
    <property type="match status" value="1"/>
</dbReference>
<feature type="chain" id="PRO_5042985901" description="Peptidase S1 domain-containing protein" evidence="7">
    <location>
        <begin position="20"/>
        <end position="265"/>
    </location>
</feature>
<keyword evidence="7" id="KW-0732">Signal</keyword>
<evidence type="ECO:0000256" key="7">
    <source>
        <dbReference type="SAM" id="SignalP"/>
    </source>
</evidence>
<evidence type="ECO:0000256" key="3">
    <source>
        <dbReference type="ARBA" id="ARBA00022801"/>
    </source>
</evidence>
<gene>
    <name evidence="9" type="ORF">R5R35_014508</name>
</gene>
<dbReference type="InterPro" id="IPR043504">
    <property type="entry name" value="Peptidase_S1_PA_chymotrypsin"/>
</dbReference>
<comment type="similarity">
    <text evidence="1">Belongs to the peptidase S1 family.</text>
</comment>
<protein>
    <recommendedName>
        <fullName evidence="8">Peptidase S1 domain-containing protein</fullName>
    </recommendedName>
</protein>
<dbReference type="InterPro" id="IPR001254">
    <property type="entry name" value="Trypsin_dom"/>
</dbReference>
<evidence type="ECO:0000256" key="4">
    <source>
        <dbReference type="ARBA" id="ARBA00022825"/>
    </source>
</evidence>
<dbReference type="PROSITE" id="PS50240">
    <property type="entry name" value="TRYPSIN_DOM"/>
    <property type="match status" value="1"/>
</dbReference>
<dbReference type="InterPro" id="IPR018114">
    <property type="entry name" value="TRYPSIN_HIS"/>
</dbReference>
<feature type="domain" description="Peptidase S1" evidence="8">
    <location>
        <begin position="29"/>
        <end position="262"/>
    </location>
</feature>
<keyword evidence="3 6" id="KW-0378">Hydrolase</keyword>
<keyword evidence="4 6" id="KW-0720">Serine protease</keyword>
<dbReference type="Proteomes" id="UP001378592">
    <property type="component" value="Unassembled WGS sequence"/>
</dbReference>
<evidence type="ECO:0000313" key="10">
    <source>
        <dbReference type="Proteomes" id="UP001378592"/>
    </source>
</evidence>
<dbReference type="GO" id="GO:0004252">
    <property type="term" value="F:serine-type endopeptidase activity"/>
    <property type="evidence" value="ECO:0007669"/>
    <property type="project" value="InterPro"/>
</dbReference>
<organism evidence="9 10">
    <name type="scientific">Gryllus longicercus</name>
    <dbReference type="NCBI Taxonomy" id="2509291"/>
    <lineage>
        <taxon>Eukaryota</taxon>
        <taxon>Metazoa</taxon>
        <taxon>Ecdysozoa</taxon>
        <taxon>Arthropoda</taxon>
        <taxon>Hexapoda</taxon>
        <taxon>Insecta</taxon>
        <taxon>Pterygota</taxon>
        <taxon>Neoptera</taxon>
        <taxon>Polyneoptera</taxon>
        <taxon>Orthoptera</taxon>
        <taxon>Ensifera</taxon>
        <taxon>Gryllidea</taxon>
        <taxon>Grylloidea</taxon>
        <taxon>Gryllidae</taxon>
        <taxon>Gryllinae</taxon>
        <taxon>Gryllus</taxon>
    </lineage>
</organism>
<dbReference type="AlphaFoldDB" id="A0AAN9Z2K7"/>
<evidence type="ECO:0000256" key="2">
    <source>
        <dbReference type="ARBA" id="ARBA00022670"/>
    </source>
</evidence>
<name>A0AAN9Z2K7_9ORTH</name>
<keyword evidence="10" id="KW-1185">Reference proteome</keyword>